<dbReference type="SUPFAM" id="SSF63748">
    <property type="entry name" value="Tudor/PWWP/MBT"/>
    <property type="match status" value="1"/>
</dbReference>
<organism evidence="2 3">
    <name type="scientific">Sphagnurus paluster</name>
    <dbReference type="NCBI Taxonomy" id="117069"/>
    <lineage>
        <taxon>Eukaryota</taxon>
        <taxon>Fungi</taxon>
        <taxon>Dikarya</taxon>
        <taxon>Basidiomycota</taxon>
        <taxon>Agaricomycotina</taxon>
        <taxon>Agaricomycetes</taxon>
        <taxon>Agaricomycetidae</taxon>
        <taxon>Agaricales</taxon>
        <taxon>Tricholomatineae</taxon>
        <taxon>Lyophyllaceae</taxon>
        <taxon>Sphagnurus</taxon>
    </lineage>
</organism>
<dbReference type="InterPro" id="IPR000313">
    <property type="entry name" value="PWWP_dom"/>
</dbReference>
<keyword evidence="3" id="KW-1185">Reference proteome</keyword>
<evidence type="ECO:0000313" key="3">
    <source>
        <dbReference type="Proteomes" id="UP000717328"/>
    </source>
</evidence>
<dbReference type="SMART" id="SM00293">
    <property type="entry name" value="PWWP"/>
    <property type="match status" value="1"/>
</dbReference>
<dbReference type="EMBL" id="JABCKI010005825">
    <property type="protein sequence ID" value="KAG5637495.1"/>
    <property type="molecule type" value="Genomic_DNA"/>
</dbReference>
<evidence type="ECO:0000313" key="2">
    <source>
        <dbReference type="EMBL" id="KAG5637495.1"/>
    </source>
</evidence>
<dbReference type="PROSITE" id="PS50812">
    <property type="entry name" value="PWWP"/>
    <property type="match status" value="1"/>
</dbReference>
<dbReference type="Pfam" id="PF00855">
    <property type="entry name" value="PWWP"/>
    <property type="match status" value="1"/>
</dbReference>
<reference evidence="2" key="2">
    <citation type="submission" date="2021-10" db="EMBL/GenBank/DDBJ databases">
        <title>Phylogenomics reveals ancestral predisposition of the termite-cultivated fungus Termitomyces towards a domesticated lifestyle.</title>
        <authorList>
            <person name="Auxier B."/>
            <person name="Grum-Grzhimaylo A."/>
            <person name="Cardenas M.E."/>
            <person name="Lodge J.D."/>
            <person name="Laessoe T."/>
            <person name="Pedersen O."/>
            <person name="Smith M.E."/>
            <person name="Kuyper T.W."/>
            <person name="Franco-Molano E.A."/>
            <person name="Baroni T.J."/>
            <person name="Aanen D.K."/>
        </authorList>
    </citation>
    <scope>NUCLEOTIDE SEQUENCE</scope>
    <source>
        <strain evidence="2">D49</strain>
    </source>
</reference>
<dbReference type="OrthoDB" id="3050298at2759"/>
<dbReference type="Proteomes" id="UP000717328">
    <property type="component" value="Unassembled WGS sequence"/>
</dbReference>
<accession>A0A9P7FYE1</accession>
<feature type="domain" description="PWWP" evidence="1">
    <location>
        <begin position="19"/>
        <end position="68"/>
    </location>
</feature>
<name>A0A9P7FYE1_9AGAR</name>
<sequence>MSKKNTKAAPKEVVSSYAERDIVLGKVRGFPPWPGMVVDPESVPAAVQLERPAKKNNFYCVQFFPAGD</sequence>
<comment type="caution">
    <text evidence="2">The sequence shown here is derived from an EMBL/GenBank/DDBJ whole genome shotgun (WGS) entry which is preliminary data.</text>
</comment>
<protein>
    <recommendedName>
        <fullName evidence="1">PWWP domain-containing protein</fullName>
    </recommendedName>
</protein>
<evidence type="ECO:0000259" key="1">
    <source>
        <dbReference type="PROSITE" id="PS50812"/>
    </source>
</evidence>
<dbReference type="AlphaFoldDB" id="A0A9P7FYE1"/>
<proteinExistence type="predicted"/>
<gene>
    <name evidence="2" type="ORF">H0H81_004368</name>
</gene>
<reference evidence="2" key="1">
    <citation type="submission" date="2021-02" db="EMBL/GenBank/DDBJ databases">
        <authorList>
            <person name="Nieuwenhuis M."/>
            <person name="Van De Peppel L.J.J."/>
        </authorList>
    </citation>
    <scope>NUCLEOTIDE SEQUENCE</scope>
    <source>
        <strain evidence="2">D49</strain>
    </source>
</reference>
<dbReference type="Gene3D" id="2.30.30.140">
    <property type="match status" value="1"/>
</dbReference>